<accession>A0A427Y677</accession>
<comment type="caution">
    <text evidence="4">The sequence shown here is derived from an EMBL/GenBank/DDBJ whole genome shotgun (WGS) entry which is preliminary data.</text>
</comment>
<dbReference type="EMBL" id="RSCE01000002">
    <property type="protein sequence ID" value="RSH86597.1"/>
    <property type="molecule type" value="Genomic_DNA"/>
</dbReference>
<feature type="compositionally biased region" description="Low complexity" evidence="3">
    <location>
        <begin position="31"/>
        <end position="55"/>
    </location>
</feature>
<feature type="compositionally biased region" description="Gly residues" evidence="3">
    <location>
        <begin position="56"/>
        <end position="67"/>
    </location>
</feature>
<dbReference type="OrthoDB" id="37886at2759"/>
<dbReference type="Gene3D" id="1.10.220.10">
    <property type="entry name" value="Annexin"/>
    <property type="match status" value="1"/>
</dbReference>
<reference evidence="4 5" key="1">
    <citation type="submission" date="2018-11" db="EMBL/GenBank/DDBJ databases">
        <title>Genome sequence of Apiotrichum porosum DSM 27194.</title>
        <authorList>
            <person name="Aliyu H."/>
            <person name="Gorte O."/>
            <person name="Ochsenreither K."/>
        </authorList>
    </citation>
    <scope>NUCLEOTIDE SEQUENCE [LARGE SCALE GENOMIC DNA]</scope>
    <source>
        <strain evidence="4 5">DSM 27194</strain>
    </source>
</reference>
<feature type="compositionally biased region" description="Low complexity" evidence="3">
    <location>
        <begin position="69"/>
        <end position="80"/>
    </location>
</feature>
<feature type="compositionally biased region" description="Gly residues" evidence="3">
    <location>
        <begin position="20"/>
        <end position="30"/>
    </location>
</feature>
<name>A0A427Y677_9TREE</name>
<gene>
    <name evidence="4" type="ORF">EHS24_004866</name>
</gene>
<evidence type="ECO:0008006" key="6">
    <source>
        <dbReference type="Google" id="ProtNLM"/>
    </source>
</evidence>
<dbReference type="Pfam" id="PF00191">
    <property type="entry name" value="Annexin"/>
    <property type="match status" value="1"/>
</dbReference>
<evidence type="ECO:0000256" key="1">
    <source>
        <dbReference type="ARBA" id="ARBA00022737"/>
    </source>
</evidence>
<keyword evidence="1" id="KW-0677">Repeat</keyword>
<dbReference type="SUPFAM" id="SSF47874">
    <property type="entry name" value="Annexin"/>
    <property type="match status" value="1"/>
</dbReference>
<feature type="compositionally biased region" description="Low complexity" evidence="3">
    <location>
        <begin position="1"/>
        <end position="19"/>
    </location>
</feature>
<dbReference type="Proteomes" id="UP000279236">
    <property type="component" value="Unassembled WGS sequence"/>
</dbReference>
<feature type="region of interest" description="Disordered" evidence="3">
    <location>
        <begin position="1"/>
        <end position="170"/>
    </location>
</feature>
<dbReference type="GeneID" id="39589409"/>
<proteinExistence type="predicted"/>
<dbReference type="InterPro" id="IPR018502">
    <property type="entry name" value="Annexin_repeat"/>
</dbReference>
<dbReference type="InterPro" id="IPR037104">
    <property type="entry name" value="Annexin_sf"/>
</dbReference>
<evidence type="ECO:0000313" key="4">
    <source>
        <dbReference type="EMBL" id="RSH86597.1"/>
    </source>
</evidence>
<protein>
    <recommendedName>
        <fullName evidence="6">Annexin A7</fullName>
    </recommendedName>
</protein>
<dbReference type="GO" id="GO:0005544">
    <property type="term" value="F:calcium-dependent phospholipid binding"/>
    <property type="evidence" value="ECO:0007669"/>
    <property type="project" value="InterPro"/>
</dbReference>
<dbReference type="STRING" id="105984.A0A427Y677"/>
<dbReference type="GO" id="GO:0005509">
    <property type="term" value="F:calcium ion binding"/>
    <property type="evidence" value="ECO:0007669"/>
    <property type="project" value="InterPro"/>
</dbReference>
<organism evidence="4 5">
    <name type="scientific">Apiotrichum porosum</name>
    <dbReference type="NCBI Taxonomy" id="105984"/>
    <lineage>
        <taxon>Eukaryota</taxon>
        <taxon>Fungi</taxon>
        <taxon>Dikarya</taxon>
        <taxon>Basidiomycota</taxon>
        <taxon>Agaricomycotina</taxon>
        <taxon>Tremellomycetes</taxon>
        <taxon>Trichosporonales</taxon>
        <taxon>Trichosporonaceae</taxon>
        <taxon>Apiotrichum</taxon>
    </lineage>
</organism>
<keyword evidence="5" id="KW-1185">Reference proteome</keyword>
<evidence type="ECO:0000313" key="5">
    <source>
        <dbReference type="Proteomes" id="UP000279236"/>
    </source>
</evidence>
<dbReference type="RefSeq" id="XP_028479382.1">
    <property type="nucleotide sequence ID" value="XM_028620410.1"/>
</dbReference>
<sequence>MYGNSYQQGGYGQQPPQQNYGGGSGYGGAQGQQFNQQPQFGAPPQQQYGAPQQQQFGGGYPGPGVGGSAYAPQGQQQYGQPAGGYGAPPQQQYGAPPPQQQYGAPPAQQYGGAPPQQQYGAPPQQHQQQFGAPPTAYGQPPQPAPGFGPRFLGVPIPAPPPAPPLANLQGYNPQFDAERIRKATKGFGTDERTLVDTLAPLDAFQVDVLSRTFEQTVGRSLKLTLEKELSGW</sequence>
<feature type="compositionally biased region" description="Low complexity" evidence="3">
    <location>
        <begin position="87"/>
        <end position="139"/>
    </location>
</feature>
<evidence type="ECO:0000256" key="2">
    <source>
        <dbReference type="ARBA" id="ARBA00023216"/>
    </source>
</evidence>
<keyword evidence="2" id="KW-0041">Annexin</keyword>
<dbReference type="AlphaFoldDB" id="A0A427Y677"/>
<evidence type="ECO:0000256" key="3">
    <source>
        <dbReference type="SAM" id="MobiDB-lite"/>
    </source>
</evidence>